<organism evidence="1 2">
    <name type="scientific">Cylicostephanus goldi</name>
    <name type="common">Nematode worm</name>
    <dbReference type="NCBI Taxonomy" id="71465"/>
    <lineage>
        <taxon>Eukaryota</taxon>
        <taxon>Metazoa</taxon>
        <taxon>Ecdysozoa</taxon>
        <taxon>Nematoda</taxon>
        <taxon>Chromadorea</taxon>
        <taxon>Rhabditida</taxon>
        <taxon>Rhabditina</taxon>
        <taxon>Rhabditomorpha</taxon>
        <taxon>Strongyloidea</taxon>
        <taxon>Strongylidae</taxon>
        <taxon>Cylicostephanus</taxon>
    </lineage>
</organism>
<evidence type="ECO:0000313" key="1">
    <source>
        <dbReference type="EMBL" id="VDK84295.1"/>
    </source>
</evidence>
<gene>
    <name evidence="1" type="ORF">CGOC_LOCUS8270</name>
</gene>
<evidence type="ECO:0000313" key="2">
    <source>
        <dbReference type="Proteomes" id="UP000271889"/>
    </source>
</evidence>
<name>A0A3P6TSM4_CYLGO</name>
<dbReference type="EMBL" id="UYRV01030033">
    <property type="protein sequence ID" value="VDK84295.1"/>
    <property type="molecule type" value="Genomic_DNA"/>
</dbReference>
<keyword evidence="2" id="KW-1185">Reference proteome</keyword>
<sequence>MARLDLESKVKTLLTIYPDLPALSLKVQTNNGLYKSYGCALAVDVKLAAVDIVGDRELDKVLKEVEEAVDGVIAVVLIEEAVDGEVTVVLAEVTVEGVVTVLLVEEIVLGVVTVVLVEVTVEGEVTVALVEVTVLVDVLELDDSVCARAFSIRMISTLI</sequence>
<dbReference type="Proteomes" id="UP000271889">
    <property type="component" value="Unassembled WGS sequence"/>
</dbReference>
<proteinExistence type="predicted"/>
<reference evidence="1 2" key="1">
    <citation type="submission" date="2018-11" db="EMBL/GenBank/DDBJ databases">
        <authorList>
            <consortium name="Pathogen Informatics"/>
        </authorList>
    </citation>
    <scope>NUCLEOTIDE SEQUENCE [LARGE SCALE GENOMIC DNA]</scope>
</reference>
<protein>
    <submittedName>
        <fullName evidence="1">Uncharacterized protein</fullName>
    </submittedName>
</protein>
<dbReference type="AlphaFoldDB" id="A0A3P6TSM4"/>
<accession>A0A3P6TSM4</accession>